<dbReference type="Proteomes" id="UP000823388">
    <property type="component" value="Chromosome 8K"/>
</dbReference>
<dbReference type="EMBL" id="CM029051">
    <property type="protein sequence ID" value="KAG2560326.1"/>
    <property type="molecule type" value="Genomic_DNA"/>
</dbReference>
<accession>A0A8T0PMM6</accession>
<gene>
    <name evidence="1" type="ORF">PVAP13_8KG057240</name>
</gene>
<protein>
    <submittedName>
        <fullName evidence="1">Uncharacterized protein</fullName>
    </submittedName>
</protein>
<reference evidence="1 2" key="1">
    <citation type="submission" date="2020-05" db="EMBL/GenBank/DDBJ databases">
        <title>WGS assembly of Panicum virgatum.</title>
        <authorList>
            <person name="Lovell J.T."/>
            <person name="Jenkins J."/>
            <person name="Shu S."/>
            <person name="Juenger T.E."/>
            <person name="Schmutz J."/>
        </authorList>
    </citation>
    <scope>NUCLEOTIDE SEQUENCE [LARGE SCALE GENOMIC DNA]</scope>
    <source>
        <strain evidence="2">cv. AP13</strain>
    </source>
</reference>
<evidence type="ECO:0000313" key="2">
    <source>
        <dbReference type="Proteomes" id="UP000823388"/>
    </source>
</evidence>
<name>A0A8T0PMM6_PANVG</name>
<organism evidence="1 2">
    <name type="scientific">Panicum virgatum</name>
    <name type="common">Blackwell switchgrass</name>
    <dbReference type="NCBI Taxonomy" id="38727"/>
    <lineage>
        <taxon>Eukaryota</taxon>
        <taxon>Viridiplantae</taxon>
        <taxon>Streptophyta</taxon>
        <taxon>Embryophyta</taxon>
        <taxon>Tracheophyta</taxon>
        <taxon>Spermatophyta</taxon>
        <taxon>Magnoliopsida</taxon>
        <taxon>Liliopsida</taxon>
        <taxon>Poales</taxon>
        <taxon>Poaceae</taxon>
        <taxon>PACMAD clade</taxon>
        <taxon>Panicoideae</taxon>
        <taxon>Panicodae</taxon>
        <taxon>Paniceae</taxon>
        <taxon>Panicinae</taxon>
        <taxon>Panicum</taxon>
        <taxon>Panicum sect. Hiantes</taxon>
    </lineage>
</organism>
<comment type="caution">
    <text evidence="1">The sequence shown here is derived from an EMBL/GenBank/DDBJ whole genome shotgun (WGS) entry which is preliminary data.</text>
</comment>
<evidence type="ECO:0000313" key="1">
    <source>
        <dbReference type="EMBL" id="KAG2560326.1"/>
    </source>
</evidence>
<dbReference type="AlphaFoldDB" id="A0A8T0PMM6"/>
<keyword evidence="2" id="KW-1185">Reference proteome</keyword>
<sequence>MRRRKEQAPKTCGVRLICYGKHRNQQAPWLINITILRSSKDVSNTTFHTTSTLLIIDYSLLADTTLTLDTTKYYKLQRTHYLLIQL</sequence>
<proteinExistence type="predicted"/>